<comment type="caution">
    <text evidence="4">The sequence shown here is derived from an EMBL/GenBank/DDBJ whole genome shotgun (WGS) entry which is preliminary data.</text>
</comment>
<dbReference type="PATRIC" id="fig|82380.10.peg.1094"/>
<reference evidence="4 5" key="1">
    <citation type="submission" date="2015-02" db="EMBL/GenBank/DDBJ databases">
        <title>Draft genome sequences of ten Microbacterium spp. with emphasis on heavy metal contaminated environments.</title>
        <authorList>
            <person name="Corretto E."/>
        </authorList>
    </citation>
    <scope>NUCLEOTIDE SEQUENCE [LARGE SCALE GENOMIC DNA]</scope>
    <source>
        <strain evidence="4 5">BEL163</strain>
    </source>
</reference>
<dbReference type="Proteomes" id="UP000033725">
    <property type="component" value="Unassembled WGS sequence"/>
</dbReference>
<feature type="domain" description="DUF11" evidence="3">
    <location>
        <begin position="525"/>
        <end position="623"/>
    </location>
</feature>
<dbReference type="NCBIfam" id="TIGR01451">
    <property type="entry name" value="B_ant_repeat"/>
    <property type="match status" value="3"/>
</dbReference>
<feature type="signal peptide" evidence="2">
    <location>
        <begin position="1"/>
        <end position="28"/>
    </location>
</feature>
<feature type="domain" description="DUF11" evidence="3">
    <location>
        <begin position="391"/>
        <end position="489"/>
    </location>
</feature>
<protein>
    <submittedName>
        <fullName evidence="4">Translocon-associated protein beta (TRAPB)</fullName>
    </submittedName>
</protein>
<feature type="transmembrane region" description="Helical" evidence="1">
    <location>
        <begin position="689"/>
        <end position="710"/>
    </location>
</feature>
<dbReference type="Pfam" id="PF01345">
    <property type="entry name" value="DUF11"/>
    <property type="match status" value="3"/>
</dbReference>
<accession>A0A0F0KUE3</accession>
<organism evidence="4 5">
    <name type="scientific">Microbacterium oxydans</name>
    <dbReference type="NCBI Taxonomy" id="82380"/>
    <lineage>
        <taxon>Bacteria</taxon>
        <taxon>Bacillati</taxon>
        <taxon>Actinomycetota</taxon>
        <taxon>Actinomycetes</taxon>
        <taxon>Micrococcales</taxon>
        <taxon>Microbacteriaceae</taxon>
        <taxon>Microbacterium</taxon>
    </lineage>
</organism>
<dbReference type="RefSeq" id="WP_156149102.1">
    <property type="nucleotide sequence ID" value="NZ_JYIV01000020.1"/>
</dbReference>
<keyword evidence="2" id="KW-0732">Signal</keyword>
<dbReference type="EMBL" id="JYIV01000020">
    <property type="protein sequence ID" value="KJL24493.1"/>
    <property type="molecule type" value="Genomic_DNA"/>
</dbReference>
<keyword evidence="1" id="KW-0812">Transmembrane</keyword>
<evidence type="ECO:0000313" key="5">
    <source>
        <dbReference type="Proteomes" id="UP000033725"/>
    </source>
</evidence>
<dbReference type="InterPro" id="IPR051172">
    <property type="entry name" value="Chlamydia_OmcB"/>
</dbReference>
<keyword evidence="1" id="KW-1133">Transmembrane helix</keyword>
<evidence type="ECO:0000256" key="1">
    <source>
        <dbReference type="SAM" id="Phobius"/>
    </source>
</evidence>
<evidence type="ECO:0000256" key="2">
    <source>
        <dbReference type="SAM" id="SignalP"/>
    </source>
</evidence>
<dbReference type="OrthoDB" id="134475at2"/>
<dbReference type="Gene3D" id="2.60.40.10">
    <property type="entry name" value="Immunoglobulins"/>
    <property type="match status" value="2"/>
</dbReference>
<dbReference type="InterPro" id="IPR001434">
    <property type="entry name" value="OmcB-like_DUF11"/>
</dbReference>
<gene>
    <name evidence="4" type="ORF">RN51_01091</name>
</gene>
<dbReference type="GO" id="GO:0005975">
    <property type="term" value="P:carbohydrate metabolic process"/>
    <property type="evidence" value="ECO:0007669"/>
    <property type="project" value="UniProtKB-ARBA"/>
</dbReference>
<sequence length="716" mass="71495">MWKRSGTLMLGLLLALGAVATTALPAAAAGSASVRDAKTATFTLADGTVATATISGGGDRAFADDGKSLSAWSGTDAMYAEGVSAKDLPVVGIHSKNNCGSSKRCGEGQITVRFDRPVDDPAIHIAEFGAGTASTSPFGGGVAAADGIRFSSADGGASSATVSRGATFTDGGDGYYRGDAAIKCTAASKPGGCGSFTVTGKQITEIVFDVARFALGGTQSGFIDGYAFGVTATATPTPEPTPTPTPTPTPEPTYAALSVSKVVDKGAAVPGDQLEYTVTVKNTGDAEARQVPVTDVLPGGLTSVSADQGGAIEGSTIAWTIDSLAAGAERQLHVTGAIDRSSAGTTLVNRAGVKNPVDSPVGTPAPTSTTPCADDPSAACATTVVAALPALSLSKVVDKQVAGHGEALAYTVVVANSGVASATDVPVVDQLPATLTEVSADQGGVIEGDTVRWTVAEVPAGGQVELHVVGTTPGGLDEAQLVNRATVQNPAGVPAGTPDPTILTPCIDDVAQACAVTAIPALASLEISKTVAQAAAQSGAILDYTITVVNTGPGTATQIPVVDDLPDGTRFISASTGGVAVKDRVGWMVEEILPGQSATMSLRAQVPATLNGKIVNRATVAYDEVMNESLRSAAKQAGMPVPENADLSELPALPPLTAVHACADDASWSCAVTTVTPAPAALAQTGATFALAIPAVILLAGGAFLIVVGVRRRSNR</sequence>
<dbReference type="InterPro" id="IPR047589">
    <property type="entry name" value="DUF11_rpt"/>
</dbReference>
<feature type="domain" description="DUF11" evidence="3">
    <location>
        <begin position="257"/>
        <end position="355"/>
    </location>
</feature>
<evidence type="ECO:0000259" key="3">
    <source>
        <dbReference type="Pfam" id="PF01345"/>
    </source>
</evidence>
<dbReference type="PANTHER" id="PTHR34819">
    <property type="entry name" value="LARGE CYSTEINE-RICH PERIPLASMIC PROTEIN OMCB"/>
    <property type="match status" value="1"/>
</dbReference>
<name>A0A0F0KUE3_9MICO</name>
<proteinExistence type="predicted"/>
<evidence type="ECO:0000313" key="4">
    <source>
        <dbReference type="EMBL" id="KJL24493.1"/>
    </source>
</evidence>
<feature type="chain" id="PRO_5002444763" evidence="2">
    <location>
        <begin position="29"/>
        <end position="716"/>
    </location>
</feature>
<keyword evidence="1" id="KW-0472">Membrane</keyword>
<dbReference type="AlphaFoldDB" id="A0A0F0KUE3"/>
<dbReference type="InterPro" id="IPR013783">
    <property type="entry name" value="Ig-like_fold"/>
</dbReference>
<dbReference type="PANTHER" id="PTHR34819:SF3">
    <property type="entry name" value="CELL SURFACE PROTEIN"/>
    <property type="match status" value="1"/>
</dbReference>